<organism evidence="1 2">
    <name type="scientific">Diphasiastrum complanatum</name>
    <name type="common">Issler's clubmoss</name>
    <name type="synonym">Lycopodium complanatum</name>
    <dbReference type="NCBI Taxonomy" id="34168"/>
    <lineage>
        <taxon>Eukaryota</taxon>
        <taxon>Viridiplantae</taxon>
        <taxon>Streptophyta</taxon>
        <taxon>Embryophyta</taxon>
        <taxon>Tracheophyta</taxon>
        <taxon>Lycopodiopsida</taxon>
        <taxon>Lycopodiales</taxon>
        <taxon>Lycopodiaceae</taxon>
        <taxon>Lycopodioideae</taxon>
        <taxon>Diphasiastrum</taxon>
    </lineage>
</organism>
<reference evidence="2" key="1">
    <citation type="journal article" date="2024" name="Proc. Natl. Acad. Sci. U.S.A.">
        <title>Extraordinary preservation of gene collinearity over three hundred million years revealed in homosporous lycophytes.</title>
        <authorList>
            <person name="Li C."/>
            <person name="Wickell D."/>
            <person name="Kuo L.Y."/>
            <person name="Chen X."/>
            <person name="Nie B."/>
            <person name="Liao X."/>
            <person name="Peng D."/>
            <person name="Ji J."/>
            <person name="Jenkins J."/>
            <person name="Williams M."/>
            <person name="Shu S."/>
            <person name="Plott C."/>
            <person name="Barry K."/>
            <person name="Rajasekar S."/>
            <person name="Grimwood J."/>
            <person name="Han X."/>
            <person name="Sun S."/>
            <person name="Hou Z."/>
            <person name="He W."/>
            <person name="Dai G."/>
            <person name="Sun C."/>
            <person name="Schmutz J."/>
            <person name="Leebens-Mack J.H."/>
            <person name="Li F.W."/>
            <person name="Wang L."/>
        </authorList>
    </citation>
    <scope>NUCLEOTIDE SEQUENCE [LARGE SCALE GENOMIC DNA]</scope>
    <source>
        <strain evidence="2">cv. PW_Plant_1</strain>
    </source>
</reference>
<name>A0ACC2EID0_DIPCM</name>
<evidence type="ECO:0000313" key="1">
    <source>
        <dbReference type="EMBL" id="KAJ7566166.1"/>
    </source>
</evidence>
<dbReference type="Proteomes" id="UP001162992">
    <property type="component" value="Chromosome 2"/>
</dbReference>
<comment type="caution">
    <text evidence="1">The sequence shown here is derived from an EMBL/GenBank/DDBJ whole genome shotgun (WGS) entry which is preliminary data.</text>
</comment>
<gene>
    <name evidence="1" type="ORF">O6H91_02G090700</name>
</gene>
<sequence>MNDDAVKAALRVQFKLQTANCEQSQSAWTHTPTQTASRLASMPALVRSTTMAANLLNLLSLHFLCRPLSPPPIIGMAYALILDSVTAKKEEREVHSTKQPRGPTR</sequence>
<accession>A0ACC2EID0</accession>
<dbReference type="EMBL" id="CM055093">
    <property type="protein sequence ID" value="KAJ7566166.1"/>
    <property type="molecule type" value="Genomic_DNA"/>
</dbReference>
<evidence type="ECO:0000313" key="2">
    <source>
        <dbReference type="Proteomes" id="UP001162992"/>
    </source>
</evidence>
<protein>
    <submittedName>
        <fullName evidence="1">Uncharacterized protein</fullName>
    </submittedName>
</protein>
<keyword evidence="2" id="KW-1185">Reference proteome</keyword>
<proteinExistence type="predicted"/>